<dbReference type="EMBL" id="BDEQ01000001">
    <property type="protein sequence ID" value="GAT91860.1"/>
    <property type="molecule type" value="Genomic_DNA"/>
</dbReference>
<dbReference type="PROSITE" id="PS51419">
    <property type="entry name" value="RAB"/>
    <property type="match status" value="1"/>
</dbReference>
<dbReference type="Proteomes" id="UP000078387">
    <property type="component" value="Unassembled WGS sequence"/>
</dbReference>
<comment type="caution">
    <text evidence="1">The sequence shown here is derived from an EMBL/GenBank/DDBJ whole genome shotgun (WGS) entry which is preliminary data.</text>
</comment>
<reference evidence="1 2" key="1">
    <citation type="submission" date="2016-05" db="EMBL/GenBank/DDBJ databases">
        <title>First whole genome sequencing of Entamoeba histolytica HM1:IMSS-clone-6.</title>
        <authorList>
            <person name="Mukherjee Avik.K."/>
            <person name="Izumyama S."/>
            <person name="Nakada-Tsukui K."/>
            <person name="Nozaki T."/>
        </authorList>
    </citation>
    <scope>NUCLEOTIDE SEQUENCE [LARGE SCALE GENOMIC DNA]</scope>
    <source>
        <strain evidence="1 2">HM1:IMSS clone 6</strain>
    </source>
</reference>
<dbReference type="SUPFAM" id="SSF52540">
    <property type="entry name" value="P-loop containing nucleoside triphosphate hydrolases"/>
    <property type="match status" value="1"/>
</dbReference>
<proteinExistence type="predicted"/>
<evidence type="ECO:0000313" key="2">
    <source>
        <dbReference type="Proteomes" id="UP000078387"/>
    </source>
</evidence>
<dbReference type="VEuPathDB" id="AmoebaDB:KM1_062110"/>
<dbReference type="OMA" id="NYSHCVG"/>
<dbReference type="GO" id="GO:0005525">
    <property type="term" value="F:GTP binding"/>
    <property type="evidence" value="ECO:0007669"/>
    <property type="project" value="InterPro"/>
</dbReference>
<sequence length="675" mass="76528">MQRSSFANSQIPQYSRKTSVSRTSGLTIGSCKNLVLEEKYKYSLLPTSNYNHCVGYSNSPTRLNSPHITLALPDSVPSSPHNTPALRERSGSATAKIFERREPFLSKRQNPLVTLSSMLQKELNSLVSITPNSRLTSYNIYLTSYLDQLILSCYSLFDDPKVYLKPDIPYISTFSHERTSYFAVSTSIGIKQLIDVEFQNESYDVYIVITDLTEESALYLKSFSSKMIKFFGTQALKKLIVVSLNDNGVVNDFCTTNEVIKIVDEGELKNTIISTINKSKTSLLYSRLDVVKKIIILGDYFVGKSTLFQYLTQGSEEKNKFYEASVGITSKRSFIGDIDVFDMPGDFRMKAQINESNDDKTIEERAVDNTISYLHEKQIGGDLIIVMYDVTRITTVTYAQNLIKELKRVYPFASIIVLGNKLDLAYEYGIEPINCEFNNVNDMISLSLNPITKQVLEKLLNRIKFLLQSSTIDFSNFTKEFTKEGIVKVIEEYPKSSKGISKLVLLENARITIGMSKQKIGTKPFYFLMDQTTTFEEVEKKNRFGLIITSKHQNICMLFKEESQRKEWKTSLTESLVVVKIGTLMSKIVIQRFIHEALNEIGNEYDHDSDIEHFISSVNSHLPSNNYSFPDPISSNVNATVSNNVVTPQVTSTSSPIDKMRSQTLKRSSRLSLLM</sequence>
<dbReference type="VEuPathDB" id="AmoebaDB:EHI8A_024790"/>
<dbReference type="VEuPathDB" id="AmoebaDB:EHI_045600"/>
<dbReference type="Gene3D" id="3.40.50.300">
    <property type="entry name" value="P-loop containing nucleotide triphosphate hydrolases"/>
    <property type="match status" value="1"/>
</dbReference>
<dbReference type="Pfam" id="PF00071">
    <property type="entry name" value="Ras"/>
    <property type="match status" value="1"/>
</dbReference>
<dbReference type="VEuPathDB" id="AmoebaDB:EHI5A_019880"/>
<dbReference type="InterPro" id="IPR001806">
    <property type="entry name" value="Small_GTPase"/>
</dbReference>
<dbReference type="AlphaFoldDB" id="A0A5K1UEE7"/>
<dbReference type="GO" id="GO:0003924">
    <property type="term" value="F:GTPase activity"/>
    <property type="evidence" value="ECO:0007669"/>
    <property type="project" value="InterPro"/>
</dbReference>
<name>A0A5K1UEE7_ENTHI</name>
<dbReference type="PRINTS" id="PR00449">
    <property type="entry name" value="RASTRNSFRMNG"/>
</dbReference>
<dbReference type="InterPro" id="IPR027417">
    <property type="entry name" value="P-loop_NTPase"/>
</dbReference>
<accession>A0A5K1UEE7</accession>
<dbReference type="VEuPathDB" id="AmoebaDB:EHI7A_009300"/>
<gene>
    <name evidence="1" type="ORF">CL6EHI_045600</name>
</gene>
<protein>
    <submittedName>
        <fullName evidence="1">Ras family protein</fullName>
    </submittedName>
</protein>
<organism evidence="1 2">
    <name type="scientific">Entamoeba histolytica</name>
    <dbReference type="NCBI Taxonomy" id="5759"/>
    <lineage>
        <taxon>Eukaryota</taxon>
        <taxon>Amoebozoa</taxon>
        <taxon>Evosea</taxon>
        <taxon>Archamoebae</taxon>
        <taxon>Mastigamoebida</taxon>
        <taxon>Entamoebidae</taxon>
        <taxon>Entamoeba</taxon>
    </lineage>
</organism>
<evidence type="ECO:0000313" key="1">
    <source>
        <dbReference type="EMBL" id="GAT91860.1"/>
    </source>
</evidence>